<name>H0R386_9ACTN</name>
<dbReference type="Proteomes" id="UP000035034">
    <property type="component" value="Unassembled WGS sequence"/>
</dbReference>
<reference evidence="1 2" key="1">
    <citation type="submission" date="2011-12" db="EMBL/GenBank/DDBJ databases">
        <title>Whole genome shotgun sequence of Gordonia effusa NBRC 100432.</title>
        <authorList>
            <person name="Yoshida I."/>
            <person name="Takarada H."/>
            <person name="Hosoyama A."/>
            <person name="Tsuchikane K."/>
            <person name="Katsumata H."/>
            <person name="Yamazaki S."/>
            <person name="Fujita N."/>
        </authorList>
    </citation>
    <scope>NUCLEOTIDE SEQUENCE [LARGE SCALE GENOMIC DNA]</scope>
    <source>
        <strain evidence="1 2">NBRC 100432</strain>
    </source>
</reference>
<evidence type="ECO:0000313" key="2">
    <source>
        <dbReference type="Proteomes" id="UP000035034"/>
    </source>
</evidence>
<gene>
    <name evidence="1" type="ORF">GOEFS_091_00290</name>
</gene>
<keyword evidence="2" id="KW-1185">Reference proteome</keyword>
<accession>H0R386</accession>
<evidence type="ECO:0000313" key="1">
    <source>
        <dbReference type="EMBL" id="GAB19537.1"/>
    </source>
</evidence>
<sequence>MFFLSGERHSRWRAVKARSDPVNVSALERAGNHIVSEPEPEQFASGVIVIKGHEESHDVLDAKAHCLVPHHPPQKSTSSTRIHLAG</sequence>
<comment type="caution">
    <text evidence="1">The sequence shown here is derived from an EMBL/GenBank/DDBJ whole genome shotgun (WGS) entry which is preliminary data.</text>
</comment>
<proteinExistence type="predicted"/>
<protein>
    <submittedName>
        <fullName evidence="1">Uncharacterized protein</fullName>
    </submittedName>
</protein>
<dbReference type="EMBL" id="BAEH01000091">
    <property type="protein sequence ID" value="GAB19537.1"/>
    <property type="molecule type" value="Genomic_DNA"/>
</dbReference>
<dbReference type="AlphaFoldDB" id="H0R386"/>
<organism evidence="1 2">
    <name type="scientific">Gordonia effusa NBRC 100432</name>
    <dbReference type="NCBI Taxonomy" id="1077974"/>
    <lineage>
        <taxon>Bacteria</taxon>
        <taxon>Bacillati</taxon>
        <taxon>Actinomycetota</taxon>
        <taxon>Actinomycetes</taxon>
        <taxon>Mycobacteriales</taxon>
        <taxon>Gordoniaceae</taxon>
        <taxon>Gordonia</taxon>
    </lineage>
</organism>